<dbReference type="AlphaFoldDB" id="A0A845QCY1"/>
<dbReference type="Pfam" id="PF22698">
    <property type="entry name" value="Semialdhyde_dhC_1"/>
    <property type="match status" value="1"/>
</dbReference>
<dbReference type="PANTHER" id="PTHR32338:SF10">
    <property type="entry name" value="N-ACETYL-GAMMA-GLUTAMYL-PHOSPHATE REDUCTASE, CHLOROPLASTIC-RELATED"/>
    <property type="match status" value="1"/>
</dbReference>
<dbReference type="GeneID" id="300654575"/>
<dbReference type="CDD" id="cd17896">
    <property type="entry name" value="AGPR_2_N"/>
    <property type="match status" value="1"/>
</dbReference>
<keyword evidence="1 6" id="KW-0963">Cytoplasm</keyword>
<evidence type="ECO:0000256" key="3">
    <source>
        <dbReference type="ARBA" id="ARBA00022605"/>
    </source>
</evidence>
<accession>A0A845QCY1</accession>
<organism evidence="9 10">
    <name type="scientific">Pyruvatibacter mobilis</name>
    <dbReference type="NCBI Taxonomy" id="1712261"/>
    <lineage>
        <taxon>Bacteria</taxon>
        <taxon>Pseudomonadati</taxon>
        <taxon>Pseudomonadota</taxon>
        <taxon>Alphaproteobacteria</taxon>
        <taxon>Hyphomicrobiales</taxon>
        <taxon>Parvibaculaceae</taxon>
        <taxon>Pyruvatibacter</taxon>
    </lineage>
</organism>
<dbReference type="Pfam" id="PF01118">
    <property type="entry name" value="Semialdhyde_dh"/>
    <property type="match status" value="1"/>
</dbReference>
<name>A0A845QCY1_9HYPH</name>
<evidence type="ECO:0000256" key="4">
    <source>
        <dbReference type="ARBA" id="ARBA00022857"/>
    </source>
</evidence>
<comment type="subcellular location">
    <subcellularLocation>
        <location evidence="6">Cytoplasm</location>
    </subcellularLocation>
</comment>
<keyword evidence="4 6" id="KW-0521">NADP</keyword>
<comment type="pathway">
    <text evidence="6">Amino-acid biosynthesis; L-arginine biosynthesis; N(2)-acetyl-L-ornithine from L-glutamate: step 3/4.</text>
</comment>
<dbReference type="GO" id="GO:0005737">
    <property type="term" value="C:cytoplasm"/>
    <property type="evidence" value="ECO:0007669"/>
    <property type="project" value="UniProtKB-SubCell"/>
</dbReference>
<dbReference type="NCBIfam" id="TIGR01851">
    <property type="entry name" value="argC_other"/>
    <property type="match status" value="1"/>
</dbReference>
<dbReference type="PROSITE" id="PS01224">
    <property type="entry name" value="ARGC"/>
    <property type="match status" value="1"/>
</dbReference>
<dbReference type="RefSeq" id="WP_160587750.1">
    <property type="nucleotide sequence ID" value="NZ_BMHN01000001.1"/>
</dbReference>
<feature type="domain" description="Semialdehyde dehydrogenase NAD-binding" evidence="8">
    <location>
        <begin position="4"/>
        <end position="105"/>
    </location>
</feature>
<comment type="catalytic activity">
    <reaction evidence="6">
        <text>N-acetyl-L-glutamate 5-semialdehyde + phosphate + NADP(+) = N-acetyl-L-glutamyl 5-phosphate + NADPH + H(+)</text>
        <dbReference type="Rhea" id="RHEA:21588"/>
        <dbReference type="ChEBI" id="CHEBI:15378"/>
        <dbReference type="ChEBI" id="CHEBI:29123"/>
        <dbReference type="ChEBI" id="CHEBI:43474"/>
        <dbReference type="ChEBI" id="CHEBI:57783"/>
        <dbReference type="ChEBI" id="CHEBI:57936"/>
        <dbReference type="ChEBI" id="CHEBI:58349"/>
        <dbReference type="EC" id="1.2.1.38"/>
    </reaction>
</comment>
<dbReference type="EMBL" id="WXYQ01000006">
    <property type="protein sequence ID" value="NBG95871.1"/>
    <property type="molecule type" value="Genomic_DNA"/>
</dbReference>
<proteinExistence type="inferred from homology"/>
<dbReference type="EC" id="1.2.1.38" evidence="6"/>
<dbReference type="InterPro" id="IPR036291">
    <property type="entry name" value="NAD(P)-bd_dom_sf"/>
</dbReference>
<dbReference type="Gene3D" id="3.30.360.10">
    <property type="entry name" value="Dihydrodipicolinate Reductase, domain 2"/>
    <property type="match status" value="1"/>
</dbReference>
<dbReference type="InterPro" id="IPR050085">
    <property type="entry name" value="AGPR"/>
</dbReference>
<evidence type="ECO:0000256" key="7">
    <source>
        <dbReference type="PROSITE-ProRule" id="PRU10010"/>
    </source>
</evidence>
<evidence type="ECO:0000313" key="10">
    <source>
        <dbReference type="Proteomes" id="UP000470384"/>
    </source>
</evidence>
<evidence type="ECO:0000256" key="5">
    <source>
        <dbReference type="ARBA" id="ARBA00023002"/>
    </source>
</evidence>
<evidence type="ECO:0000256" key="1">
    <source>
        <dbReference type="ARBA" id="ARBA00022490"/>
    </source>
</evidence>
<dbReference type="GO" id="GO:0006526">
    <property type="term" value="P:L-arginine biosynthetic process"/>
    <property type="evidence" value="ECO:0007669"/>
    <property type="project" value="UniProtKB-UniRule"/>
</dbReference>
<dbReference type="PANTHER" id="PTHR32338">
    <property type="entry name" value="N-ACETYL-GAMMA-GLUTAMYL-PHOSPHATE REDUCTASE, CHLOROPLASTIC-RELATED-RELATED"/>
    <property type="match status" value="1"/>
</dbReference>
<dbReference type="InterPro" id="IPR010136">
    <property type="entry name" value="AGPR_type-2"/>
</dbReference>
<comment type="caution">
    <text evidence="9">The sequence shown here is derived from an EMBL/GenBank/DDBJ whole genome shotgun (WGS) entry which is preliminary data.</text>
</comment>
<dbReference type="InterPro" id="IPR023013">
    <property type="entry name" value="AGPR_AS"/>
</dbReference>
<evidence type="ECO:0000256" key="6">
    <source>
        <dbReference type="HAMAP-Rule" id="MF_01110"/>
    </source>
</evidence>
<reference evidence="9 10" key="1">
    <citation type="journal article" date="2016" name="Int. J. Syst. Evol. Microbiol.">
        <title>Pyruvatibacter mobilis gen. nov., sp. nov., a marine bacterium from the culture broth of Picochlorum sp. 122.</title>
        <authorList>
            <person name="Wang G."/>
            <person name="Tang M."/>
            <person name="Wu H."/>
            <person name="Dai S."/>
            <person name="Li T."/>
            <person name="Chen C."/>
            <person name="He H."/>
            <person name="Fan J."/>
            <person name="Xiang W."/>
            <person name="Li X."/>
        </authorList>
    </citation>
    <scope>NUCLEOTIDE SEQUENCE [LARGE SCALE GENOMIC DNA]</scope>
    <source>
        <strain evidence="9 10">GYP-11</strain>
    </source>
</reference>
<comment type="function">
    <text evidence="6">Catalyzes the NADPH-dependent reduction of N-acetyl-5-glutamyl phosphate to yield N-acetyl-L-glutamate 5-semialdehyde.</text>
</comment>
<dbReference type="GO" id="GO:0003942">
    <property type="term" value="F:N-acetyl-gamma-glutamyl-phosphate reductase activity"/>
    <property type="evidence" value="ECO:0007669"/>
    <property type="project" value="UniProtKB-UniRule"/>
</dbReference>
<dbReference type="InterPro" id="IPR058924">
    <property type="entry name" value="AGPR_dimerisation_dom"/>
</dbReference>
<keyword evidence="5 6" id="KW-0560">Oxidoreductase</keyword>
<comment type="similarity">
    <text evidence="6">Belongs to the NAGSA dehydrogenase family. Type 2 subfamily.</text>
</comment>
<dbReference type="GO" id="GO:0051287">
    <property type="term" value="F:NAD binding"/>
    <property type="evidence" value="ECO:0007669"/>
    <property type="project" value="InterPro"/>
</dbReference>
<keyword evidence="10" id="KW-1185">Reference proteome</keyword>
<evidence type="ECO:0000313" key="9">
    <source>
        <dbReference type="EMBL" id="NBG95871.1"/>
    </source>
</evidence>
<evidence type="ECO:0000256" key="2">
    <source>
        <dbReference type="ARBA" id="ARBA00022571"/>
    </source>
</evidence>
<dbReference type="SUPFAM" id="SSF51735">
    <property type="entry name" value="NAD(P)-binding Rossmann-fold domains"/>
    <property type="match status" value="1"/>
</dbReference>
<dbReference type="CDD" id="cd23935">
    <property type="entry name" value="AGPR_2_C"/>
    <property type="match status" value="1"/>
</dbReference>
<feature type="active site" evidence="6 7">
    <location>
        <position position="116"/>
    </location>
</feature>
<dbReference type="SMART" id="SM00859">
    <property type="entry name" value="Semialdhyde_dh"/>
    <property type="match status" value="1"/>
</dbReference>
<evidence type="ECO:0000259" key="8">
    <source>
        <dbReference type="SMART" id="SM00859"/>
    </source>
</evidence>
<keyword evidence="2 6" id="KW-0055">Arginine biosynthesis</keyword>
<sequence length="319" mass="34300">MAHTVFIDGEAGTTGLQIRDRLEQRDDIEIVSIDPERRKDADARAELLNGCDASILCLPDDAAREAVSLVTNPKARILDASSAHRTDPEWVYGFPEMRKGQRDAIRTATRLAVPGCYPTGFIGLVWPLVDAGLIPRDLPVSVFGVSGYSGGGKALIDRYENIKNEAYIAEGHRLYGLTLQHKHLPEMKHFTGLASAPIFVPATGQFRQGMLIQVPLALDSLPARPSVTQIYQSLTTFYSGEAFVQVAAEQAENPPAEMFGEALVGTNQLRLNVFGRDGSDNEGGQALLVAELDNLGKGASGAAVQCLNLMLGLDEGAGL</sequence>
<gene>
    <name evidence="6 9" type="primary">argC</name>
    <name evidence="9" type="ORF">GTQ45_09005</name>
</gene>
<dbReference type="SUPFAM" id="SSF55347">
    <property type="entry name" value="Glyceraldehyde-3-phosphate dehydrogenase-like, C-terminal domain"/>
    <property type="match status" value="1"/>
</dbReference>
<dbReference type="OrthoDB" id="9801289at2"/>
<dbReference type="UniPathway" id="UPA00068">
    <property type="reaction ID" value="UER00108"/>
</dbReference>
<protein>
    <recommendedName>
        <fullName evidence="6">N-acetyl-gamma-glutamyl-phosphate reductase</fullName>
        <shortName evidence="6">AGPR</shortName>
        <ecNumber evidence="6">1.2.1.38</ecNumber>
    </recommendedName>
    <alternativeName>
        <fullName evidence="6">N-acetyl-glutamate semialdehyde dehydrogenase</fullName>
        <shortName evidence="6">NAGSA dehydrogenase</shortName>
    </alternativeName>
</protein>
<dbReference type="Proteomes" id="UP000470384">
    <property type="component" value="Unassembled WGS sequence"/>
</dbReference>
<dbReference type="Gene3D" id="3.40.50.720">
    <property type="entry name" value="NAD(P)-binding Rossmann-like Domain"/>
    <property type="match status" value="1"/>
</dbReference>
<keyword evidence="3 6" id="KW-0028">Amino-acid biosynthesis</keyword>
<dbReference type="HAMAP" id="MF_01110">
    <property type="entry name" value="ArgC_type2"/>
    <property type="match status" value="1"/>
</dbReference>
<dbReference type="InterPro" id="IPR000534">
    <property type="entry name" value="Semialdehyde_DH_NAD-bd"/>
</dbReference>